<proteinExistence type="inferred from homology"/>
<name>A0A1Z5HTN1_9FIRM</name>
<evidence type="ECO:0000313" key="6">
    <source>
        <dbReference type="EMBL" id="GAW92630.1"/>
    </source>
</evidence>
<evidence type="ECO:0000256" key="5">
    <source>
        <dbReference type="ARBA" id="ARBA00023014"/>
    </source>
</evidence>
<evidence type="ECO:0000256" key="2">
    <source>
        <dbReference type="ARBA" id="ARBA00005806"/>
    </source>
</evidence>
<dbReference type="Pfam" id="PF06050">
    <property type="entry name" value="HGD-D"/>
    <property type="match status" value="1"/>
</dbReference>
<sequence>MVIDTVLSNYSLELLLPVQNPFINKWQSQGKKVFGYFCKVPKELLHAAGILPIRLLGTFQELKETHQHFPPVFCHYARSVLELGLNKELSSLDGIIGVNMCDTIVHIVNALETSVALPHYHFLNRPHDAGVRSARIFFRKEVIKLKNRLETITGTPITPDQIKRSVELYNQIREMVKKIEVLRGKFPQPKLSGSTAAQIALIGQVIPPEENLKMLKQIPPLLAKQDASGDQERVRIHLSGSVLQDLSLYQLIEETGGTVVSDDLCSGSRFFGEQIELTDDPLFCLSDYYLQNLSCPVMHTKGEDEKRLQDILSKVEQHHAEAVIFSLQKFCDPHQFDLPYLLNRLREAGIPVMTVEVDRSANSQQLRTRLQAFFETIRGGSL</sequence>
<dbReference type="Gene3D" id="3.40.50.11890">
    <property type="match status" value="1"/>
</dbReference>
<dbReference type="InterPro" id="IPR010327">
    <property type="entry name" value="FldB/FldC_alpha/beta"/>
</dbReference>
<evidence type="ECO:0000256" key="1">
    <source>
        <dbReference type="ARBA" id="ARBA00001966"/>
    </source>
</evidence>
<keyword evidence="3" id="KW-0479">Metal-binding</keyword>
<comment type="similarity">
    <text evidence="2">Belongs to the FldB/FldC dehydratase alpha/beta subunit family.</text>
</comment>
<evidence type="ECO:0000313" key="7">
    <source>
        <dbReference type="Proteomes" id="UP000197032"/>
    </source>
</evidence>
<dbReference type="RefSeq" id="WP_088553934.1">
    <property type="nucleotide sequence ID" value="NZ_BDGJ01000087.1"/>
</dbReference>
<gene>
    <name evidence="6" type="ORF">KKC1_17810</name>
</gene>
<comment type="caution">
    <text evidence="6">The sequence shown here is derived from an EMBL/GenBank/DDBJ whole genome shotgun (WGS) entry which is preliminary data.</text>
</comment>
<dbReference type="Proteomes" id="UP000197032">
    <property type="component" value="Unassembled WGS sequence"/>
</dbReference>
<reference evidence="7" key="1">
    <citation type="journal article" date="2017" name="Appl. Environ. Microbiol.">
        <title>Genomic analysis of Calderihabitans maritimus KKC1, a thermophilic hydrogenogenic carboxydotrophic bacterium isolated from marine sediment.</title>
        <authorList>
            <person name="Omae K."/>
            <person name="Yoneda Y."/>
            <person name="Fukuyama Y."/>
            <person name="Yoshida T."/>
            <person name="Sako Y."/>
        </authorList>
    </citation>
    <scope>NUCLEOTIDE SEQUENCE [LARGE SCALE GENOMIC DNA]</scope>
    <source>
        <strain evidence="7">KKC1</strain>
    </source>
</reference>
<organism evidence="6 7">
    <name type="scientific">Calderihabitans maritimus</name>
    <dbReference type="NCBI Taxonomy" id="1246530"/>
    <lineage>
        <taxon>Bacteria</taxon>
        <taxon>Bacillati</taxon>
        <taxon>Bacillota</taxon>
        <taxon>Clostridia</taxon>
        <taxon>Neomoorellales</taxon>
        <taxon>Calderihabitantaceae</taxon>
        <taxon>Calderihabitans</taxon>
    </lineage>
</organism>
<evidence type="ECO:0000256" key="3">
    <source>
        <dbReference type="ARBA" id="ARBA00022723"/>
    </source>
</evidence>
<dbReference type="OrthoDB" id="355459at2"/>
<dbReference type="GO" id="GO:0016836">
    <property type="term" value="F:hydro-lyase activity"/>
    <property type="evidence" value="ECO:0007669"/>
    <property type="project" value="UniProtKB-ARBA"/>
</dbReference>
<evidence type="ECO:0000256" key="4">
    <source>
        <dbReference type="ARBA" id="ARBA00023004"/>
    </source>
</evidence>
<keyword evidence="5" id="KW-0411">Iron-sulfur</keyword>
<dbReference type="PANTHER" id="PTHR30548:SF5">
    <property type="entry name" value="SUBUNIT OF OXYGEN-SENSITIVE 2-HYDROXYISOCAPROYL-COA DEHYDRATASE"/>
    <property type="match status" value="1"/>
</dbReference>
<dbReference type="GO" id="GO:0051536">
    <property type="term" value="F:iron-sulfur cluster binding"/>
    <property type="evidence" value="ECO:0007669"/>
    <property type="project" value="UniProtKB-KW"/>
</dbReference>
<dbReference type="Gene3D" id="3.40.50.11900">
    <property type="match status" value="1"/>
</dbReference>
<comment type="cofactor">
    <cofactor evidence="1">
        <name>[4Fe-4S] cluster</name>
        <dbReference type="ChEBI" id="CHEBI:49883"/>
    </cofactor>
</comment>
<dbReference type="Gene3D" id="1.20.1270.370">
    <property type="match status" value="1"/>
</dbReference>
<dbReference type="EMBL" id="BDGJ01000087">
    <property type="protein sequence ID" value="GAW92630.1"/>
    <property type="molecule type" value="Genomic_DNA"/>
</dbReference>
<accession>A0A1Z5HTN1</accession>
<keyword evidence="4" id="KW-0408">Iron</keyword>
<keyword evidence="7" id="KW-1185">Reference proteome</keyword>
<dbReference type="GO" id="GO:0046872">
    <property type="term" value="F:metal ion binding"/>
    <property type="evidence" value="ECO:0007669"/>
    <property type="project" value="UniProtKB-KW"/>
</dbReference>
<dbReference type="AlphaFoldDB" id="A0A1Z5HTN1"/>
<protein>
    <submittedName>
        <fullName evidence="6">Benzoyl-CoA reductase, gamma subunit</fullName>
    </submittedName>
</protein>
<dbReference type="PANTHER" id="PTHR30548">
    <property type="entry name" value="2-HYDROXYGLUTARYL-COA DEHYDRATASE, D-COMPONENT-RELATED"/>
    <property type="match status" value="1"/>
</dbReference>